<evidence type="ECO:0000256" key="1">
    <source>
        <dbReference type="ARBA" id="ARBA00004167"/>
    </source>
</evidence>
<dbReference type="PANTHER" id="PTHR15549">
    <property type="entry name" value="PAIRED IMMUNOGLOBULIN-LIKE TYPE 2 RECEPTOR"/>
    <property type="match status" value="1"/>
</dbReference>
<keyword evidence="2 6" id="KW-0812">Transmembrane</keyword>
<proteinExistence type="predicted"/>
<dbReference type="GO" id="GO:0071944">
    <property type="term" value="C:cell periphery"/>
    <property type="evidence" value="ECO:0007669"/>
    <property type="project" value="UniProtKB-ARBA"/>
</dbReference>
<feature type="region of interest" description="Disordered" evidence="5">
    <location>
        <begin position="73"/>
        <end position="110"/>
    </location>
</feature>
<reference evidence="7" key="1">
    <citation type="journal article" date="2020" name="Stud. Mycol.">
        <title>101 Dothideomycetes genomes: a test case for predicting lifestyles and emergence of pathogens.</title>
        <authorList>
            <person name="Haridas S."/>
            <person name="Albert R."/>
            <person name="Binder M."/>
            <person name="Bloem J."/>
            <person name="Labutti K."/>
            <person name="Salamov A."/>
            <person name="Andreopoulos B."/>
            <person name="Baker S."/>
            <person name="Barry K."/>
            <person name="Bills G."/>
            <person name="Bluhm B."/>
            <person name="Cannon C."/>
            <person name="Castanera R."/>
            <person name="Culley D."/>
            <person name="Daum C."/>
            <person name="Ezra D."/>
            <person name="Gonzalez J."/>
            <person name="Henrissat B."/>
            <person name="Kuo A."/>
            <person name="Liang C."/>
            <person name="Lipzen A."/>
            <person name="Lutzoni F."/>
            <person name="Magnuson J."/>
            <person name="Mondo S."/>
            <person name="Nolan M."/>
            <person name="Ohm R."/>
            <person name="Pangilinan J."/>
            <person name="Park H.-J."/>
            <person name="Ramirez L."/>
            <person name="Alfaro M."/>
            <person name="Sun H."/>
            <person name="Tritt A."/>
            <person name="Yoshinaga Y."/>
            <person name="Zwiers L.-H."/>
            <person name="Turgeon B."/>
            <person name="Goodwin S."/>
            <person name="Spatafora J."/>
            <person name="Crous P."/>
            <person name="Grigoriev I."/>
        </authorList>
    </citation>
    <scope>NUCLEOTIDE SEQUENCE</scope>
    <source>
        <strain evidence="7">CBS 183.55</strain>
    </source>
</reference>
<dbReference type="RefSeq" id="XP_033452998.1">
    <property type="nucleotide sequence ID" value="XM_033597739.1"/>
</dbReference>
<evidence type="ECO:0000256" key="6">
    <source>
        <dbReference type="SAM" id="Phobius"/>
    </source>
</evidence>
<dbReference type="EMBL" id="ML978958">
    <property type="protein sequence ID" value="KAF1932750.1"/>
    <property type="molecule type" value="Genomic_DNA"/>
</dbReference>
<dbReference type="PANTHER" id="PTHR15549:SF26">
    <property type="entry name" value="AXIAL BUDDING PATTERN PROTEIN 2-RELATED"/>
    <property type="match status" value="1"/>
</dbReference>
<gene>
    <name evidence="7" type="ORF">M421DRAFT_89106</name>
</gene>
<feature type="compositionally biased region" description="Polar residues" evidence="5">
    <location>
        <begin position="85"/>
        <end position="110"/>
    </location>
</feature>
<evidence type="ECO:0000256" key="4">
    <source>
        <dbReference type="ARBA" id="ARBA00023136"/>
    </source>
</evidence>
<organism evidence="7 8">
    <name type="scientific">Didymella exigua CBS 183.55</name>
    <dbReference type="NCBI Taxonomy" id="1150837"/>
    <lineage>
        <taxon>Eukaryota</taxon>
        <taxon>Fungi</taxon>
        <taxon>Dikarya</taxon>
        <taxon>Ascomycota</taxon>
        <taxon>Pezizomycotina</taxon>
        <taxon>Dothideomycetes</taxon>
        <taxon>Pleosporomycetidae</taxon>
        <taxon>Pleosporales</taxon>
        <taxon>Pleosporineae</taxon>
        <taxon>Didymellaceae</taxon>
        <taxon>Didymella</taxon>
    </lineage>
</organism>
<dbReference type="GO" id="GO:0016020">
    <property type="term" value="C:membrane"/>
    <property type="evidence" value="ECO:0007669"/>
    <property type="project" value="UniProtKB-SubCell"/>
</dbReference>
<dbReference type="Proteomes" id="UP000800082">
    <property type="component" value="Unassembled WGS sequence"/>
</dbReference>
<evidence type="ECO:0000313" key="7">
    <source>
        <dbReference type="EMBL" id="KAF1932750.1"/>
    </source>
</evidence>
<comment type="subcellular location">
    <subcellularLocation>
        <location evidence="1">Membrane</location>
        <topology evidence="1">Single-pass membrane protein</topology>
    </subcellularLocation>
</comment>
<keyword evidence="4 6" id="KW-0472">Membrane</keyword>
<sequence>MAKTRSGLMERSCHVYPTSSISAPSTTPSINSSPSGLSTGAKAGIGVGAAAAGLLFITVVVFLVWRRRRRARDVHCDPHHDVVPGTQQTGPSTEGPQSPSMTFSYTTLGQ</sequence>
<name>A0A6A5RZI9_9PLEO</name>
<dbReference type="InterPro" id="IPR051694">
    <property type="entry name" value="Immunoregulatory_rcpt-like"/>
</dbReference>
<feature type="compositionally biased region" description="Basic and acidic residues" evidence="5">
    <location>
        <begin position="73"/>
        <end position="82"/>
    </location>
</feature>
<accession>A0A6A5RZI9</accession>
<evidence type="ECO:0000256" key="3">
    <source>
        <dbReference type="ARBA" id="ARBA00022989"/>
    </source>
</evidence>
<evidence type="ECO:0000256" key="5">
    <source>
        <dbReference type="SAM" id="MobiDB-lite"/>
    </source>
</evidence>
<keyword evidence="8" id="KW-1185">Reference proteome</keyword>
<dbReference type="AlphaFoldDB" id="A0A6A5RZI9"/>
<feature type="transmembrane region" description="Helical" evidence="6">
    <location>
        <begin position="43"/>
        <end position="65"/>
    </location>
</feature>
<dbReference type="GeneID" id="54355406"/>
<protein>
    <recommendedName>
        <fullName evidence="9">Mid2 domain-containing protein</fullName>
    </recommendedName>
</protein>
<evidence type="ECO:0000313" key="8">
    <source>
        <dbReference type="Proteomes" id="UP000800082"/>
    </source>
</evidence>
<evidence type="ECO:0000256" key="2">
    <source>
        <dbReference type="ARBA" id="ARBA00022692"/>
    </source>
</evidence>
<evidence type="ECO:0008006" key="9">
    <source>
        <dbReference type="Google" id="ProtNLM"/>
    </source>
</evidence>
<keyword evidence="3 6" id="KW-1133">Transmembrane helix</keyword>